<dbReference type="GO" id="GO:0005737">
    <property type="term" value="C:cytoplasm"/>
    <property type="evidence" value="ECO:0007669"/>
    <property type="project" value="UniProtKB-SubCell"/>
</dbReference>
<comment type="caution">
    <text evidence="11">The sequence shown here is derived from an EMBL/GenBank/DDBJ whole genome shotgun (WGS) entry which is preliminary data.</text>
</comment>
<dbReference type="FunFam" id="3.40.50.720:FF:000029">
    <property type="entry name" value="L-lactate dehydrogenase A chain"/>
    <property type="match status" value="1"/>
</dbReference>
<dbReference type="PRINTS" id="PR00086">
    <property type="entry name" value="LLDHDRGNASE"/>
</dbReference>
<dbReference type="InterPro" id="IPR011304">
    <property type="entry name" value="L-lactate_DH"/>
</dbReference>
<evidence type="ECO:0000313" key="11">
    <source>
        <dbReference type="EMBL" id="OWK17478.1"/>
    </source>
</evidence>
<evidence type="ECO:0000256" key="5">
    <source>
        <dbReference type="ARBA" id="ARBA00023002"/>
    </source>
</evidence>
<dbReference type="GO" id="GO:0006089">
    <property type="term" value="P:lactate metabolic process"/>
    <property type="evidence" value="ECO:0007669"/>
    <property type="project" value="TreeGrafter"/>
</dbReference>
<feature type="compositionally biased region" description="Basic residues" evidence="8">
    <location>
        <begin position="75"/>
        <end position="84"/>
    </location>
</feature>
<evidence type="ECO:0000256" key="4">
    <source>
        <dbReference type="ARBA" id="ARBA00022490"/>
    </source>
</evidence>
<keyword evidence="4" id="KW-0963">Cytoplasm</keyword>
<protein>
    <recommendedName>
        <fullName evidence="7">L-lactate dehydrogenase</fullName>
        <ecNumber evidence="7">1.1.1.27</ecNumber>
    </recommendedName>
</protein>
<evidence type="ECO:0000259" key="9">
    <source>
        <dbReference type="Pfam" id="PF00056"/>
    </source>
</evidence>
<reference evidence="11 12" key="1">
    <citation type="journal article" date="2018" name="Mol. Genet. Genomics">
        <title>The red deer Cervus elaphus genome CerEla1.0: sequencing, annotating, genes, and chromosomes.</title>
        <authorList>
            <person name="Bana N.A."/>
            <person name="Nyiri A."/>
            <person name="Nagy J."/>
            <person name="Frank K."/>
            <person name="Nagy T."/>
            <person name="Steger V."/>
            <person name="Schiller M."/>
            <person name="Lakatos P."/>
            <person name="Sugar L."/>
            <person name="Horn P."/>
            <person name="Barta E."/>
            <person name="Orosz L."/>
        </authorList>
    </citation>
    <scope>NUCLEOTIDE SEQUENCE [LARGE SCALE GENOMIC DNA]</scope>
    <source>
        <strain evidence="11">Hungarian</strain>
    </source>
</reference>
<evidence type="ECO:0000256" key="8">
    <source>
        <dbReference type="SAM" id="MobiDB-lite"/>
    </source>
</evidence>
<accession>A0A212DGV4</accession>
<evidence type="ECO:0000256" key="2">
    <source>
        <dbReference type="ARBA" id="ARBA00004843"/>
    </source>
</evidence>
<dbReference type="PANTHER" id="PTHR43128">
    <property type="entry name" value="L-2-HYDROXYCARBOXYLATE DEHYDROGENASE (NAD(P)(+))"/>
    <property type="match status" value="1"/>
</dbReference>
<dbReference type="NCBIfam" id="TIGR01771">
    <property type="entry name" value="L-LDH-NAD"/>
    <property type="match status" value="1"/>
</dbReference>
<dbReference type="EC" id="1.1.1.27" evidence="7"/>
<dbReference type="Pfam" id="PF02866">
    <property type="entry name" value="Ldh_1_C"/>
    <property type="match status" value="2"/>
</dbReference>
<evidence type="ECO:0000256" key="3">
    <source>
        <dbReference type="ARBA" id="ARBA00006054"/>
    </source>
</evidence>
<feature type="domain" description="Lactate/malate dehydrogenase N-terminal" evidence="9">
    <location>
        <begin position="201"/>
        <end position="261"/>
    </location>
</feature>
<dbReference type="SUPFAM" id="SSF56327">
    <property type="entry name" value="LDH C-terminal domain-like"/>
    <property type="match status" value="2"/>
</dbReference>
<dbReference type="SMR" id="A0A212DGV4"/>
<evidence type="ECO:0000256" key="1">
    <source>
        <dbReference type="ARBA" id="ARBA00004496"/>
    </source>
</evidence>
<dbReference type="AlphaFoldDB" id="A0A212DGV4"/>
<dbReference type="SUPFAM" id="SSF51735">
    <property type="entry name" value="NAD(P)-binding Rossmann-fold domains"/>
    <property type="match status" value="2"/>
</dbReference>
<comment type="catalytic activity">
    <reaction evidence="7">
        <text>(S)-lactate + NAD(+) = pyruvate + NADH + H(+)</text>
        <dbReference type="Rhea" id="RHEA:23444"/>
        <dbReference type="ChEBI" id="CHEBI:15361"/>
        <dbReference type="ChEBI" id="CHEBI:15378"/>
        <dbReference type="ChEBI" id="CHEBI:16651"/>
        <dbReference type="ChEBI" id="CHEBI:57540"/>
        <dbReference type="ChEBI" id="CHEBI:57945"/>
        <dbReference type="EC" id="1.1.1.27"/>
    </reaction>
</comment>
<evidence type="ECO:0000259" key="10">
    <source>
        <dbReference type="Pfam" id="PF02866"/>
    </source>
</evidence>
<dbReference type="Proteomes" id="UP000242450">
    <property type="component" value="Chromosome 2"/>
</dbReference>
<comment type="subcellular location">
    <subcellularLocation>
        <location evidence="1">Cytoplasm</location>
    </subcellularLocation>
</comment>
<feature type="domain" description="Lactate/malate dehydrogenase C-terminal" evidence="10">
    <location>
        <begin position="585"/>
        <end position="745"/>
    </location>
</feature>
<gene>
    <name evidence="11" type="ORF">Celaphus_00013539</name>
</gene>
<dbReference type="OrthoDB" id="5405561at2759"/>
<keyword evidence="12" id="KW-1185">Reference proteome</keyword>
<dbReference type="UniPathway" id="UPA00554">
    <property type="reaction ID" value="UER00611"/>
</dbReference>
<comment type="similarity">
    <text evidence="3">Belongs to the LDH/MDH superfamily. LDH family.</text>
</comment>
<dbReference type="CDD" id="cd05293">
    <property type="entry name" value="LDH_1"/>
    <property type="match status" value="1"/>
</dbReference>
<keyword evidence="6 7" id="KW-0520">NAD</keyword>
<dbReference type="Pfam" id="PF00056">
    <property type="entry name" value="Ldh_1_N"/>
    <property type="match status" value="2"/>
</dbReference>
<dbReference type="InterPro" id="IPR001557">
    <property type="entry name" value="L-lactate/malate_DH"/>
</dbReference>
<dbReference type="InterPro" id="IPR018177">
    <property type="entry name" value="L-lactate_DH_AS"/>
</dbReference>
<evidence type="ECO:0000256" key="7">
    <source>
        <dbReference type="RuleBase" id="RU000496"/>
    </source>
</evidence>
<feature type="domain" description="Lactate/malate dehydrogenase N-terminal" evidence="9">
    <location>
        <begin position="287"/>
        <end position="425"/>
    </location>
</feature>
<dbReference type="GO" id="GO:0004459">
    <property type="term" value="F:L-lactate dehydrogenase (NAD+) activity"/>
    <property type="evidence" value="ECO:0007669"/>
    <property type="project" value="UniProtKB-EC"/>
</dbReference>
<dbReference type="PROSITE" id="PS00064">
    <property type="entry name" value="L_LDH"/>
    <property type="match status" value="2"/>
</dbReference>
<dbReference type="FunFam" id="3.90.110.10:FF:000003">
    <property type="entry name" value="L-lactate dehydrogenase A chain"/>
    <property type="match status" value="2"/>
</dbReference>
<keyword evidence="5 7" id="KW-0560">Oxidoreductase</keyword>
<evidence type="ECO:0000313" key="12">
    <source>
        <dbReference type="Proteomes" id="UP000242450"/>
    </source>
</evidence>
<dbReference type="Gene3D" id="3.40.50.720">
    <property type="entry name" value="NAD(P)-binding Rossmann-like Domain"/>
    <property type="match status" value="2"/>
</dbReference>
<dbReference type="Gene3D" id="3.90.110.10">
    <property type="entry name" value="Lactate dehydrogenase/glycoside hydrolase, family 4, C-terminal"/>
    <property type="match status" value="2"/>
</dbReference>
<name>A0A212DGV4_CEREH</name>
<comment type="pathway">
    <text evidence="2 7">Fermentation; pyruvate fermentation to lactate; (S)-lactate from pyruvate: step 1/1.</text>
</comment>
<dbReference type="InterPro" id="IPR001236">
    <property type="entry name" value="Lactate/malate_DH_N"/>
</dbReference>
<proteinExistence type="inferred from homology"/>
<dbReference type="InterPro" id="IPR036291">
    <property type="entry name" value="NAD(P)-bd_dom_sf"/>
</dbReference>
<dbReference type="EMBL" id="MKHE01000002">
    <property type="protein sequence ID" value="OWK17478.1"/>
    <property type="molecule type" value="Genomic_DNA"/>
</dbReference>
<feature type="domain" description="Lactate/malate dehydrogenase C-terminal" evidence="10">
    <location>
        <begin position="429"/>
        <end position="571"/>
    </location>
</feature>
<dbReference type="InterPro" id="IPR015955">
    <property type="entry name" value="Lactate_DH/Glyco_Ohase_4_C"/>
</dbReference>
<organism evidence="11 12">
    <name type="scientific">Cervus elaphus hippelaphus</name>
    <name type="common">European red deer</name>
    <dbReference type="NCBI Taxonomy" id="46360"/>
    <lineage>
        <taxon>Eukaryota</taxon>
        <taxon>Metazoa</taxon>
        <taxon>Chordata</taxon>
        <taxon>Craniata</taxon>
        <taxon>Vertebrata</taxon>
        <taxon>Euteleostomi</taxon>
        <taxon>Mammalia</taxon>
        <taxon>Eutheria</taxon>
        <taxon>Laurasiatheria</taxon>
        <taxon>Artiodactyla</taxon>
        <taxon>Ruminantia</taxon>
        <taxon>Pecora</taxon>
        <taxon>Cervidae</taxon>
        <taxon>Cervinae</taxon>
        <taxon>Cervus</taxon>
    </lineage>
</organism>
<dbReference type="InterPro" id="IPR022383">
    <property type="entry name" value="Lactate/malate_DH_C"/>
</dbReference>
<sequence length="753" mass="82216">MPLRSLSEVSAHVGRTACGSSACARRRGIFTAPPGWEPAPTPEHTWVLARPPGSPLTSASRFHLRPLPRPTGYRSRCRQVRIPRRAPPTPARSTVTTVRLPESTEPKKPQQSGAGSRKPESRWVRSDRILILALSGAAAVSVGVLDVVHANTKEKGYQLFRLSVESEEGHLIPLGSKSKMATLKDQLIQNLLKEEHVPQNKITVVGVGAVGMACAISILMKDLADEIALVDVMEDKLKGEMMDLQHGSLFLRTPKIVSGKGSKSKMATLKDQLIQNLLKEEHVPQNKMTVVGAGAVGMACAISILMKDLADEIALVDVMEDKLKGEMMDLQHGSLFLKTPKIVSGKDYNVTANSRLVIITAGARQQEGESRLNLVQRNVNIFKFIIPNIVKYSPNCKLLVVSNPVDILTYVAWKISGFPKNHVIGSGCNLDSARFCYLMGERLGVHTLSCHGWILGEHGDSSVPVWSGVNVAGVSLKNLHPELGTDADKEQWKAVHKQVVDSAYEVIKLKGYPSWSIGLSVADLAESIMKNLRRVHPISTMIKGLYGIKEDVFLSVPCILGQNGISDVVKISGFPKNRVIGSGCNLDSARFRYLMGERLGVHPLSCHGWILGEHGDSSVPVWSGVNVAGVSLKNLHPELGTDADKEQWKAVHKQVVDSAYEVIKLKGYTSWAIGLSVADLAESIMKNLRRVHPISTMIKGLYGIKEDVFLSVPCILGQNGISDVVKVTLTHEEEACLKKSADTLWGIQKELQF</sequence>
<evidence type="ECO:0000256" key="6">
    <source>
        <dbReference type="ARBA" id="ARBA00023027"/>
    </source>
</evidence>
<dbReference type="PANTHER" id="PTHR43128:SF10">
    <property type="entry name" value="L-LACTATE DEHYDROGENASE A CHAIN"/>
    <property type="match status" value="1"/>
</dbReference>
<feature type="region of interest" description="Disordered" evidence="8">
    <location>
        <begin position="55"/>
        <end position="121"/>
    </location>
</feature>